<accession>A0A4S3J768</accession>
<evidence type="ECO:0000313" key="3">
    <source>
        <dbReference type="Proteomes" id="UP000308092"/>
    </source>
</evidence>
<protein>
    <submittedName>
        <fullName evidence="2">Uncharacterized protein</fullName>
    </submittedName>
</protein>
<evidence type="ECO:0000256" key="1">
    <source>
        <dbReference type="SAM" id="MobiDB-lite"/>
    </source>
</evidence>
<feature type="region of interest" description="Disordered" evidence="1">
    <location>
        <begin position="770"/>
        <end position="927"/>
    </location>
</feature>
<dbReference type="InterPro" id="IPR022198">
    <property type="entry name" value="DUF3723"/>
</dbReference>
<feature type="compositionally biased region" description="Basic and acidic residues" evidence="1">
    <location>
        <begin position="777"/>
        <end position="791"/>
    </location>
</feature>
<sequence>MPAMRRALFTEEEVRLATERRLKYLGTAKVSINQIEFDPPLPRDLDPKNLGRLREIFRKNRCRRLDVDNHVPAIVSCQDLAAALRKANVPQQLLLTNDPHQCPQLRFAAGQLRALHGRHRVQAGTEVLPPADRWWMVDLYLDDIGEELRTSLVEEYANQKKPTDGEIYRKIRQYEGEDNEAFRQRWFVRLSPSNQDRLDQLDNKRNRRLRRAFDRLLPITGLWAHGMRISMLHRLIATGCVEEILTYLDHIGDFWSSLVASDYCAMKKIDSDTVNALQLMAPGKSRTDAKKAGGLILGGQAFAEFSEEERRIIWNRMKTFNGLVPSLYTFFEDFKYLESCAHCVKRLFGASTESVWNTMSSMFIPSLDSEAEEIVIQVSESTFRHERATDAERLDKGYLQVWLYAMRHYPLMPPAPKNDDDLLAKPARARADERAIYEMAELARRLGFDSPEIKTLIDGSPDHQIARAALLQARKPNCFQYDAEQFDTLVSQIVDCFATAVPVQPEIVPDLLADSTVRPRARCGMPRMRTHKQDSPFLFLDLLHADDVGVADTITTLFVRRCVYFAFFGKPTRPGPSGGDHTGETPGDIPPWSPLFVGEDGPSADPGLTLQSALSRELPQQEQGQPEELRVRQDGERQILRSRQAPRGQAGRGVLQRQRMRKVQTRRRLLHSTGKGDQEPMQIEWLNTERSDQDMSDQSHSSPALPDVGLAIIPHAGLLERNTPNPASEQEVHATLQPERQASSMLRHYGPLDPEEGDTNSHCTRISLEAAPLEQNLDDRPTIEGPHRDGGPQDQARIDYPSQPQSADPEGISSGIPSVISPGRQQQGLDAYIDHLMRAQEEQEKLEEELEHERLEEELGLFNQEQPVLELPPRPHEGENSPPRSPNNHLVEAMHSSDPNLIQVVNPEPTQDPSPVSHGGQPVSQSHVENPELIASTTRDDANNLRSHSPPKEDAVPKHTVGTLLSPGIVEISFWAFQQEQWVQTDRLQVDPLDPSLVERVARKYTWKKYSLYDKNLQSLSPAQCYRAATVDGNNAVFLISEQEEQRLAAEGRLTKDKQLLSLVSRVLDSAGSEPSSLTKRHRSPFYVTYENMNTLLGLI</sequence>
<dbReference type="AlphaFoldDB" id="A0A4S3J768"/>
<comment type="caution">
    <text evidence="2">The sequence shown here is derived from an EMBL/GenBank/DDBJ whole genome shotgun (WGS) entry which is preliminary data.</text>
</comment>
<name>A0A4S3J768_9EURO</name>
<feature type="compositionally biased region" description="Basic and acidic residues" evidence="1">
    <location>
        <begin position="832"/>
        <end position="843"/>
    </location>
</feature>
<dbReference type="EMBL" id="SOSA01000577">
    <property type="protein sequence ID" value="THC89977.1"/>
    <property type="molecule type" value="Genomic_DNA"/>
</dbReference>
<feature type="compositionally biased region" description="Basic residues" evidence="1">
    <location>
        <begin position="658"/>
        <end position="670"/>
    </location>
</feature>
<gene>
    <name evidence="2" type="ORF">EYZ11_010566</name>
</gene>
<feature type="compositionally biased region" description="Low complexity" evidence="1">
    <location>
        <begin position="617"/>
        <end position="626"/>
    </location>
</feature>
<evidence type="ECO:0000313" key="2">
    <source>
        <dbReference type="EMBL" id="THC89977.1"/>
    </source>
</evidence>
<dbReference type="STRING" id="1220188.A0A4S3J768"/>
<dbReference type="Proteomes" id="UP000308092">
    <property type="component" value="Unassembled WGS sequence"/>
</dbReference>
<dbReference type="VEuPathDB" id="FungiDB:EYZ11_010566"/>
<feature type="compositionally biased region" description="Basic and acidic residues" evidence="1">
    <location>
        <begin position="627"/>
        <end position="639"/>
    </location>
</feature>
<dbReference type="Pfam" id="PF12520">
    <property type="entry name" value="DUF3723"/>
    <property type="match status" value="1"/>
</dbReference>
<organism evidence="2 3">
    <name type="scientific">Aspergillus tanneri</name>
    <dbReference type="NCBI Taxonomy" id="1220188"/>
    <lineage>
        <taxon>Eukaryota</taxon>
        <taxon>Fungi</taxon>
        <taxon>Dikarya</taxon>
        <taxon>Ascomycota</taxon>
        <taxon>Pezizomycotina</taxon>
        <taxon>Eurotiomycetes</taxon>
        <taxon>Eurotiomycetidae</taxon>
        <taxon>Eurotiales</taxon>
        <taxon>Aspergillaceae</taxon>
        <taxon>Aspergillus</taxon>
        <taxon>Aspergillus subgen. Circumdati</taxon>
    </lineage>
</organism>
<reference evidence="2 3" key="1">
    <citation type="submission" date="2019-03" db="EMBL/GenBank/DDBJ databases">
        <title>The genome sequence of a newly discovered highly antifungal drug resistant Aspergillus species, Aspergillus tanneri NIH 1004.</title>
        <authorList>
            <person name="Mounaud S."/>
            <person name="Singh I."/>
            <person name="Joardar V."/>
            <person name="Pakala S."/>
            <person name="Pakala S."/>
            <person name="Venepally P."/>
            <person name="Hoover J."/>
            <person name="Nierman W."/>
            <person name="Chung J."/>
            <person name="Losada L."/>
        </authorList>
    </citation>
    <scope>NUCLEOTIDE SEQUENCE [LARGE SCALE GENOMIC DNA]</scope>
    <source>
        <strain evidence="2 3">NIH1004</strain>
    </source>
</reference>
<feature type="region of interest" description="Disordered" evidence="1">
    <location>
        <begin position="939"/>
        <end position="959"/>
    </location>
</feature>
<proteinExistence type="predicted"/>
<feature type="compositionally biased region" description="Low complexity" evidence="1">
    <location>
        <begin position="809"/>
        <end position="823"/>
    </location>
</feature>
<keyword evidence="3" id="KW-1185">Reference proteome</keyword>
<feature type="region of interest" description="Disordered" evidence="1">
    <location>
        <begin position="573"/>
        <end position="679"/>
    </location>
</feature>